<reference evidence="3" key="1">
    <citation type="submission" date="2022-11" db="UniProtKB">
        <authorList>
            <consortium name="WormBaseParasite"/>
        </authorList>
    </citation>
    <scope>IDENTIFICATION</scope>
</reference>
<evidence type="ECO:0000313" key="2">
    <source>
        <dbReference type="Proteomes" id="UP000887574"/>
    </source>
</evidence>
<accession>A0A915CTB8</accession>
<organism evidence="2 3">
    <name type="scientific">Ditylenchus dipsaci</name>
    <dbReference type="NCBI Taxonomy" id="166011"/>
    <lineage>
        <taxon>Eukaryota</taxon>
        <taxon>Metazoa</taxon>
        <taxon>Ecdysozoa</taxon>
        <taxon>Nematoda</taxon>
        <taxon>Chromadorea</taxon>
        <taxon>Rhabditida</taxon>
        <taxon>Tylenchina</taxon>
        <taxon>Tylenchomorpha</taxon>
        <taxon>Sphaerularioidea</taxon>
        <taxon>Anguinidae</taxon>
        <taxon>Anguininae</taxon>
        <taxon>Ditylenchus</taxon>
    </lineage>
</organism>
<evidence type="ECO:0000256" key="1">
    <source>
        <dbReference type="SAM" id="MobiDB-lite"/>
    </source>
</evidence>
<feature type="compositionally biased region" description="Basic residues" evidence="1">
    <location>
        <begin position="35"/>
        <end position="46"/>
    </location>
</feature>
<keyword evidence="2" id="KW-1185">Reference proteome</keyword>
<sequence>MDKKAQQLPGRVPGSFGKKKDDVQTAEEEDNASSTKRKRTRKRCRKPMSLERVLRYNWRRRVSILLN</sequence>
<feature type="region of interest" description="Disordered" evidence="1">
    <location>
        <begin position="1"/>
        <end position="47"/>
    </location>
</feature>
<evidence type="ECO:0000313" key="3">
    <source>
        <dbReference type="WBParaSite" id="jg12391"/>
    </source>
</evidence>
<proteinExistence type="predicted"/>
<dbReference type="AlphaFoldDB" id="A0A915CTB8"/>
<name>A0A915CTB8_9BILA</name>
<protein>
    <submittedName>
        <fullName evidence="3">Uncharacterized protein</fullName>
    </submittedName>
</protein>
<dbReference type="WBParaSite" id="jg12391">
    <property type="protein sequence ID" value="jg12391"/>
    <property type="gene ID" value="jg12391"/>
</dbReference>
<dbReference type="Proteomes" id="UP000887574">
    <property type="component" value="Unplaced"/>
</dbReference>